<evidence type="ECO:0000313" key="2">
    <source>
        <dbReference type="EMBL" id="MEQ2424548.1"/>
    </source>
</evidence>
<dbReference type="EMBL" id="JBBMFM010000014">
    <property type="protein sequence ID" value="MEQ2424548.1"/>
    <property type="molecule type" value="Genomic_DNA"/>
</dbReference>
<dbReference type="CDD" id="cd00093">
    <property type="entry name" value="HTH_XRE"/>
    <property type="match status" value="1"/>
</dbReference>
<evidence type="ECO:0000259" key="1">
    <source>
        <dbReference type="PROSITE" id="PS50943"/>
    </source>
</evidence>
<dbReference type="Proteomes" id="UP001454086">
    <property type="component" value="Unassembled WGS sequence"/>
</dbReference>
<reference evidence="2 3" key="1">
    <citation type="submission" date="2024-03" db="EMBL/GenBank/DDBJ databases">
        <title>Human intestinal bacterial collection.</title>
        <authorList>
            <person name="Pauvert C."/>
            <person name="Hitch T.C.A."/>
            <person name="Clavel T."/>
        </authorList>
    </citation>
    <scope>NUCLEOTIDE SEQUENCE [LARGE SCALE GENOMIC DNA]</scope>
    <source>
        <strain evidence="2 3">CLA-SR-H021</strain>
    </source>
</reference>
<feature type="domain" description="HTH cro/C1-type" evidence="1">
    <location>
        <begin position="5"/>
        <end position="59"/>
    </location>
</feature>
<name>A0ABV1D4A1_9FIRM</name>
<protein>
    <submittedName>
        <fullName evidence="2">Helix-turn-helix transcriptional regulator</fullName>
    </submittedName>
</protein>
<evidence type="ECO:0000313" key="3">
    <source>
        <dbReference type="Proteomes" id="UP001454086"/>
    </source>
</evidence>
<dbReference type="Gene3D" id="1.10.260.40">
    <property type="entry name" value="lambda repressor-like DNA-binding domains"/>
    <property type="match status" value="1"/>
</dbReference>
<sequence>MYEIFENLCKEKGITPYRFCKDTGINSSTISTWKNKGSKCGPKIAEIVANYFGVTIDYLMTGKEESPETKKPTLSYQEELDALKDADEIMKRIRNNETVVLRFNGEDYSGDEDEDKLLKDSLLSLFRAAKIKKKQDGFGE</sequence>
<dbReference type="PROSITE" id="PS50943">
    <property type="entry name" value="HTH_CROC1"/>
    <property type="match status" value="1"/>
</dbReference>
<gene>
    <name evidence="2" type="ORF">WMQ36_06130</name>
</gene>
<dbReference type="SUPFAM" id="SSF47413">
    <property type="entry name" value="lambda repressor-like DNA-binding domains"/>
    <property type="match status" value="1"/>
</dbReference>
<proteinExistence type="predicted"/>
<keyword evidence="3" id="KW-1185">Reference proteome</keyword>
<dbReference type="SMART" id="SM00530">
    <property type="entry name" value="HTH_XRE"/>
    <property type="match status" value="1"/>
</dbReference>
<dbReference type="InterPro" id="IPR010982">
    <property type="entry name" value="Lambda_DNA-bd_dom_sf"/>
</dbReference>
<organism evidence="2 3">
    <name type="scientific">Enterocloster hominis</name>
    <name type="common">ex Hitch et al. 2024</name>
    <dbReference type="NCBI Taxonomy" id="1917870"/>
    <lineage>
        <taxon>Bacteria</taxon>
        <taxon>Bacillati</taxon>
        <taxon>Bacillota</taxon>
        <taxon>Clostridia</taxon>
        <taxon>Lachnospirales</taxon>
        <taxon>Lachnospiraceae</taxon>
        <taxon>Enterocloster</taxon>
    </lineage>
</organism>
<comment type="caution">
    <text evidence="2">The sequence shown here is derived from an EMBL/GenBank/DDBJ whole genome shotgun (WGS) entry which is preliminary data.</text>
</comment>
<dbReference type="RefSeq" id="WP_349118004.1">
    <property type="nucleotide sequence ID" value="NZ_JBBMFM010000014.1"/>
</dbReference>
<accession>A0ABV1D4A1</accession>
<dbReference type="InterPro" id="IPR001387">
    <property type="entry name" value="Cro/C1-type_HTH"/>
</dbReference>
<dbReference type="Pfam" id="PF13443">
    <property type="entry name" value="HTH_26"/>
    <property type="match status" value="1"/>
</dbReference>